<evidence type="ECO:0000256" key="1">
    <source>
        <dbReference type="ARBA" id="ARBA00005640"/>
    </source>
</evidence>
<accession>A0A811ZIJ7</accession>
<dbReference type="PANTHER" id="PTHR11722:SF0">
    <property type="entry name" value="LARGE RIBOSOMAL SUBUNIT PROTEIN EL13"/>
    <property type="match status" value="1"/>
</dbReference>
<dbReference type="InterPro" id="IPR001380">
    <property type="entry name" value="Ribosomal_eL13"/>
</dbReference>
<dbReference type="GO" id="GO:0006412">
    <property type="term" value="P:translation"/>
    <property type="evidence" value="ECO:0007669"/>
    <property type="project" value="InterPro"/>
</dbReference>
<dbReference type="GO" id="GO:0003735">
    <property type="term" value="F:structural constituent of ribosome"/>
    <property type="evidence" value="ECO:0007669"/>
    <property type="project" value="InterPro"/>
</dbReference>
<evidence type="ECO:0000256" key="4">
    <source>
        <dbReference type="ARBA" id="ARBA00035216"/>
    </source>
</evidence>
<dbReference type="GO" id="GO:0022625">
    <property type="term" value="C:cytosolic large ribosomal subunit"/>
    <property type="evidence" value="ECO:0007669"/>
    <property type="project" value="TreeGrafter"/>
</dbReference>
<protein>
    <recommendedName>
        <fullName evidence="4">Large ribosomal subunit protein eL13</fullName>
    </recommendedName>
    <alternativeName>
        <fullName evidence="5">60S ribosomal protein L13</fullName>
    </alternativeName>
</protein>
<dbReference type="Pfam" id="PF01294">
    <property type="entry name" value="Ribosomal_L13e"/>
    <property type="match status" value="1"/>
</dbReference>
<dbReference type="PANTHER" id="PTHR11722">
    <property type="entry name" value="60S RIBOSOMAL PROTEIN L13"/>
    <property type="match status" value="1"/>
</dbReference>
<name>A0A811ZIJ7_NYCPR</name>
<dbReference type="GO" id="GO:0003723">
    <property type="term" value="F:RNA binding"/>
    <property type="evidence" value="ECO:0007669"/>
    <property type="project" value="TreeGrafter"/>
</dbReference>
<evidence type="ECO:0000313" key="6">
    <source>
        <dbReference type="EMBL" id="CAD7688657.1"/>
    </source>
</evidence>
<evidence type="ECO:0000313" key="7">
    <source>
        <dbReference type="Proteomes" id="UP000645828"/>
    </source>
</evidence>
<sequence>MSPPGNGISPKAPLPQDWQGHTAMWFNQLQAKTCCIKPYPACRPTQSIVKCPTVRYHTKVQAGRGFSLEELRLKEYCSKFIVSPRKPLAPKEEDSTAEELKLSTQLTRLVMPIGNVYEKERTRVIIKEKNFKVLAWTVPMPGSLASR</sequence>
<comment type="caution">
    <text evidence="6">The sequence shown here is derived from an EMBL/GenBank/DDBJ whole genome shotgun (WGS) entry which is preliminary data.</text>
</comment>
<keyword evidence="3" id="KW-0687">Ribonucleoprotein</keyword>
<keyword evidence="7" id="KW-1185">Reference proteome</keyword>
<evidence type="ECO:0000256" key="3">
    <source>
        <dbReference type="ARBA" id="ARBA00023274"/>
    </source>
</evidence>
<comment type="similarity">
    <text evidence="1">Belongs to the eukaryotic ribosomal protein eL13 family.</text>
</comment>
<evidence type="ECO:0000256" key="2">
    <source>
        <dbReference type="ARBA" id="ARBA00022980"/>
    </source>
</evidence>
<dbReference type="AlphaFoldDB" id="A0A811ZIJ7"/>
<keyword evidence="2" id="KW-0689">Ribosomal protein</keyword>
<organism evidence="6 7">
    <name type="scientific">Nyctereutes procyonoides</name>
    <name type="common">Raccoon dog</name>
    <name type="synonym">Canis procyonoides</name>
    <dbReference type="NCBI Taxonomy" id="34880"/>
    <lineage>
        <taxon>Eukaryota</taxon>
        <taxon>Metazoa</taxon>
        <taxon>Chordata</taxon>
        <taxon>Craniata</taxon>
        <taxon>Vertebrata</taxon>
        <taxon>Euteleostomi</taxon>
        <taxon>Mammalia</taxon>
        <taxon>Eutheria</taxon>
        <taxon>Laurasiatheria</taxon>
        <taxon>Carnivora</taxon>
        <taxon>Caniformia</taxon>
        <taxon>Canidae</taxon>
        <taxon>Nyctereutes</taxon>
    </lineage>
</organism>
<dbReference type="EMBL" id="CAJHUB010000768">
    <property type="protein sequence ID" value="CAD7688657.1"/>
    <property type="molecule type" value="Genomic_DNA"/>
</dbReference>
<dbReference type="Proteomes" id="UP000645828">
    <property type="component" value="Unassembled WGS sequence"/>
</dbReference>
<evidence type="ECO:0000256" key="5">
    <source>
        <dbReference type="ARBA" id="ARBA00035321"/>
    </source>
</evidence>
<gene>
    <name evidence="6" type="ORF">NYPRO_LOCUS21450</name>
</gene>
<reference evidence="6" key="1">
    <citation type="submission" date="2020-12" db="EMBL/GenBank/DDBJ databases">
        <authorList>
            <consortium name="Molecular Ecology Group"/>
        </authorList>
    </citation>
    <scope>NUCLEOTIDE SEQUENCE</scope>
    <source>
        <strain evidence="6">TBG_1078</strain>
    </source>
</reference>
<proteinExistence type="inferred from homology"/>